<keyword evidence="2" id="KW-0378">Hydrolase</keyword>
<sequence length="348" mass="37752">MDPVIGATKGSAHNVTFPGWNAAVTPRRRVKACNGPMRRLSALLLCLLLASPLLAGPAPAQDAPPFPNSRFETLDGIRVHVRQWPAAAGGRGCPVLLLHGLGGSTFSFRELAPALAAAGHPVWALDLPAYGYSARVPFPRTAGGALGPWLQAQAPGPWCLLGHSMGTRVVAELAQRPAFARSVVYIAGNPILSPRELRSRERFRSPRFRRFVAGLVESRYLGHPERIADLIERAYNREPRPEEVRGYLAPLQRPGTALAILTGYSAQWPPPADAARLDRVPTLVVWGEDDRWVKPEVARRLRGELPSARWAIIAGAGHAPMETHPDETARAVIAQFSAVDPREAQAAR</sequence>
<dbReference type="InterPro" id="IPR000073">
    <property type="entry name" value="AB_hydrolase_1"/>
</dbReference>
<dbReference type="PANTHER" id="PTHR43689:SF8">
    <property type="entry name" value="ALPHA_BETA-HYDROLASES SUPERFAMILY PROTEIN"/>
    <property type="match status" value="1"/>
</dbReference>
<keyword evidence="3" id="KW-1185">Reference proteome</keyword>
<comment type="caution">
    <text evidence="2">The sequence shown here is derived from an EMBL/GenBank/DDBJ whole genome shotgun (WGS) entry which is preliminary data.</text>
</comment>
<dbReference type="PRINTS" id="PR00412">
    <property type="entry name" value="EPOXHYDRLASE"/>
</dbReference>
<dbReference type="AlphaFoldDB" id="A0A5C4RNN9"/>
<dbReference type="InterPro" id="IPR000639">
    <property type="entry name" value="Epox_hydrolase-like"/>
</dbReference>
<dbReference type="InterPro" id="IPR029058">
    <property type="entry name" value="AB_hydrolase_fold"/>
</dbReference>
<protein>
    <submittedName>
        <fullName evidence="2">Alpha/beta hydrolase</fullName>
    </submittedName>
</protein>
<feature type="domain" description="AB hydrolase-1" evidence="1">
    <location>
        <begin position="94"/>
        <end position="325"/>
    </location>
</feature>
<gene>
    <name evidence="2" type="ORF">E1B00_14915</name>
</gene>
<reference evidence="2 3" key="1">
    <citation type="submission" date="2019-03" db="EMBL/GenBank/DDBJ databases">
        <title>Arenimonas daejeonensis sp. nov., isolated from compost.</title>
        <authorList>
            <person name="Jeon C.O."/>
        </authorList>
    </citation>
    <scope>NUCLEOTIDE SEQUENCE [LARGE SCALE GENOMIC DNA]</scope>
    <source>
        <strain evidence="2 3">R29</strain>
    </source>
</reference>
<evidence type="ECO:0000313" key="2">
    <source>
        <dbReference type="EMBL" id="TNJ32688.1"/>
    </source>
</evidence>
<dbReference type="PRINTS" id="PR00111">
    <property type="entry name" value="ABHYDROLASE"/>
</dbReference>
<evidence type="ECO:0000313" key="3">
    <source>
        <dbReference type="Proteomes" id="UP000305760"/>
    </source>
</evidence>
<dbReference type="SUPFAM" id="SSF53474">
    <property type="entry name" value="alpha/beta-Hydrolases"/>
    <property type="match status" value="1"/>
</dbReference>
<dbReference type="Gene3D" id="3.40.50.1820">
    <property type="entry name" value="alpha/beta hydrolase"/>
    <property type="match status" value="1"/>
</dbReference>
<evidence type="ECO:0000259" key="1">
    <source>
        <dbReference type="Pfam" id="PF00561"/>
    </source>
</evidence>
<accession>A0A5C4RNN9</accession>
<proteinExistence type="predicted"/>
<name>A0A5C4RNN9_9GAMM</name>
<dbReference type="PANTHER" id="PTHR43689">
    <property type="entry name" value="HYDROLASE"/>
    <property type="match status" value="1"/>
</dbReference>
<organism evidence="2 3">
    <name type="scientific">Arenimonas terrae</name>
    <dbReference type="NCBI Taxonomy" id="2546226"/>
    <lineage>
        <taxon>Bacteria</taxon>
        <taxon>Pseudomonadati</taxon>
        <taxon>Pseudomonadota</taxon>
        <taxon>Gammaproteobacteria</taxon>
        <taxon>Lysobacterales</taxon>
        <taxon>Lysobacteraceae</taxon>
        <taxon>Arenimonas</taxon>
    </lineage>
</organism>
<dbReference type="OrthoDB" id="2086224at2"/>
<dbReference type="EMBL" id="SMDR01000005">
    <property type="protein sequence ID" value="TNJ32688.1"/>
    <property type="molecule type" value="Genomic_DNA"/>
</dbReference>
<dbReference type="GO" id="GO:0016787">
    <property type="term" value="F:hydrolase activity"/>
    <property type="evidence" value="ECO:0007669"/>
    <property type="project" value="UniProtKB-KW"/>
</dbReference>
<dbReference type="Pfam" id="PF00561">
    <property type="entry name" value="Abhydrolase_1"/>
    <property type="match status" value="1"/>
</dbReference>
<dbReference type="Proteomes" id="UP000305760">
    <property type="component" value="Unassembled WGS sequence"/>
</dbReference>